<dbReference type="EMBL" id="JAOQAZ010000019">
    <property type="protein sequence ID" value="KAJ4256247.1"/>
    <property type="molecule type" value="Genomic_DNA"/>
</dbReference>
<dbReference type="InterPro" id="IPR036291">
    <property type="entry name" value="NAD(P)-bd_dom_sf"/>
</dbReference>
<dbReference type="PANTHER" id="PTHR10366:SF562">
    <property type="entry name" value="ALDEHYDE REDUCTASE II (AFU_ORTHOLOGUE AFUA_1G11360)"/>
    <property type="match status" value="1"/>
</dbReference>
<dbReference type="InterPro" id="IPR001509">
    <property type="entry name" value="Epimerase_deHydtase"/>
</dbReference>
<evidence type="ECO:0000256" key="2">
    <source>
        <dbReference type="ARBA" id="ARBA00023445"/>
    </source>
</evidence>
<evidence type="ECO:0000313" key="4">
    <source>
        <dbReference type="EMBL" id="KAJ4256247.1"/>
    </source>
</evidence>
<dbReference type="PANTHER" id="PTHR10366">
    <property type="entry name" value="NAD DEPENDENT EPIMERASE/DEHYDRATASE"/>
    <property type="match status" value="1"/>
</dbReference>
<evidence type="ECO:0000259" key="3">
    <source>
        <dbReference type="Pfam" id="PF01370"/>
    </source>
</evidence>
<dbReference type="Pfam" id="PF01370">
    <property type="entry name" value="Epimerase"/>
    <property type="match status" value="1"/>
</dbReference>
<keyword evidence="1" id="KW-0560">Oxidoreductase</keyword>
<keyword evidence="5" id="KW-1185">Reference proteome</keyword>
<accession>A0A9W8RXX0</accession>
<evidence type="ECO:0000256" key="1">
    <source>
        <dbReference type="ARBA" id="ARBA00023002"/>
    </source>
</evidence>
<feature type="domain" description="NAD-dependent epimerase/dehydratase" evidence="3">
    <location>
        <begin position="17"/>
        <end position="189"/>
    </location>
</feature>
<organism evidence="4 5">
    <name type="scientific">Fusarium torreyae</name>
    <dbReference type="NCBI Taxonomy" id="1237075"/>
    <lineage>
        <taxon>Eukaryota</taxon>
        <taxon>Fungi</taxon>
        <taxon>Dikarya</taxon>
        <taxon>Ascomycota</taxon>
        <taxon>Pezizomycotina</taxon>
        <taxon>Sordariomycetes</taxon>
        <taxon>Hypocreomycetidae</taxon>
        <taxon>Hypocreales</taxon>
        <taxon>Nectriaceae</taxon>
        <taxon>Fusarium</taxon>
    </lineage>
</organism>
<gene>
    <name evidence="4" type="ORF">NW762_009327</name>
</gene>
<comment type="caution">
    <text evidence="4">The sequence shown here is derived from an EMBL/GenBank/DDBJ whole genome shotgun (WGS) entry which is preliminary data.</text>
</comment>
<evidence type="ECO:0000313" key="5">
    <source>
        <dbReference type="Proteomes" id="UP001152049"/>
    </source>
</evidence>
<dbReference type="OrthoDB" id="2735536at2759"/>
<proteinExistence type="inferred from homology"/>
<dbReference type="SUPFAM" id="SSF51735">
    <property type="entry name" value="NAD(P)-binding Rossmann-fold domains"/>
    <property type="match status" value="1"/>
</dbReference>
<dbReference type="Gene3D" id="3.40.50.720">
    <property type="entry name" value="NAD(P)-binding Rossmann-like Domain"/>
    <property type="match status" value="2"/>
</dbReference>
<dbReference type="InterPro" id="IPR050425">
    <property type="entry name" value="NAD(P)_dehydrat-like"/>
</dbReference>
<sequence length="303" mass="33125">MPFLLDQYPAVSEGSTVLVTGVNGLIGSHVANEFLERGYNVRGTVRNMSKSAWIKDLFVQQYGKDRFSLVPVVDLTSPHAQEEAVKGVAAVIHVASPLGGGTNTEGMITEAVASAVNALKAANRESSVKRFVLTSSSTAAVLPRPDVNGIVVTEDTWNDEAVAASHSTADWYTVYAASKTEAERAVWNFYHNDRTRRSDLIVNTEYFVDVQDTARLHVAGAILSDVQGERIFAWAEPFNFDSILAVLHRQNPKKSFVENFHSSQDLADVGKPRSRAIELLQALGKSTFTSLEDSIRLNTQDLA</sequence>
<dbReference type="GO" id="GO:0016616">
    <property type="term" value="F:oxidoreductase activity, acting on the CH-OH group of donors, NAD or NADP as acceptor"/>
    <property type="evidence" value="ECO:0007669"/>
    <property type="project" value="TreeGrafter"/>
</dbReference>
<reference evidence="4" key="1">
    <citation type="submission" date="2022-09" db="EMBL/GenBank/DDBJ databases">
        <title>Fusarium specimens isolated from Avocado Roots.</title>
        <authorList>
            <person name="Stajich J."/>
            <person name="Roper C."/>
            <person name="Heimlech-Rivalta G."/>
        </authorList>
    </citation>
    <scope>NUCLEOTIDE SEQUENCE</scope>
    <source>
        <strain evidence="4">CF00136</strain>
    </source>
</reference>
<dbReference type="AlphaFoldDB" id="A0A9W8RXX0"/>
<dbReference type="Proteomes" id="UP001152049">
    <property type="component" value="Unassembled WGS sequence"/>
</dbReference>
<comment type="similarity">
    <text evidence="2">Belongs to the NAD(P)-dependent epimerase/dehydratase family. Dihydroflavonol-4-reductase subfamily.</text>
</comment>
<protein>
    <recommendedName>
        <fullName evidence="3">NAD-dependent epimerase/dehydratase domain-containing protein</fullName>
    </recommendedName>
</protein>
<name>A0A9W8RXX0_9HYPO</name>